<keyword evidence="8" id="KW-0966">Cell projection</keyword>
<dbReference type="GO" id="GO:0009421">
    <property type="term" value="C:bacterial-type flagellum filament cap"/>
    <property type="evidence" value="ECO:0007669"/>
    <property type="project" value="InterPro"/>
</dbReference>
<sequence length="685" mass="74203">MAIGSLSSLGLGSKVLNYDVIDKLKDADEKALIAPLDKKMEQNVEKQKALVEIKTLLSSLKGPVKTLSDYSTYISRKSNVTGDALSASVGAGVPIQDIKVDVQNLAQGDINELGAKFSSRDDIFSQVDTTLKFYTQNKDYTVAIKAGMTLGDVAQSITDATNGEVMGIVMKTGGNDPYQLMVNTKNTGEDNRIYFGSHLQSTLTNKNALSLGVDGSGKSEVSLNLKGADGNMHEVPIMLELPESASIKQKNTAIQKAIEQALENDPNFKDLIANGDISIDTLHGGESLIINDRRGGNIEIKGSKAKELGFLQTTTQESDLLKSSRTIKEGKLEGVVSLNGQKLDLSALTKESNTSEENTDAIVQAINSKEGLNAFKNAEGKLVINSKTGMLTIKGEDALGKASLKDLGLNAGMVQSYEASQNTLFMSKNLQKASDSAFTYNGVSITRPTNEVNDVISGVNITLEQTTEPNKPAIISVSRDNQAIIDSLKEFVKAYNELIPKLDEDTRYDADTKIAGIFNGVGDIRAIRSSLNNVFSYSVHTDNGVESLMKYGLSLDDKGVMSLDEAKLSSTLNSNPKATQDFFYGSDSKDMGGREIHQEGIFSKFNQVIANLIDGGNAKLKIYEDSLDRDAKSLTKDKENAQELLKTRYNIMAERFAAYDSQISKANQKFNSVQMMIDQAAAKKN</sequence>
<organism evidence="8 9">
    <name type="scientific">Helicobacter pylori NY40</name>
    <dbReference type="NCBI Taxonomy" id="1426844"/>
    <lineage>
        <taxon>Bacteria</taxon>
        <taxon>Pseudomonadati</taxon>
        <taxon>Campylobacterota</taxon>
        <taxon>Epsilonproteobacteria</taxon>
        <taxon>Campylobacterales</taxon>
        <taxon>Helicobacteraceae</taxon>
        <taxon>Helicobacter</taxon>
    </lineage>
</organism>
<dbReference type="GO" id="GO:0005576">
    <property type="term" value="C:extracellular region"/>
    <property type="evidence" value="ECO:0007669"/>
    <property type="project" value="UniProtKB-SubCell"/>
</dbReference>
<evidence type="ECO:0000313" key="8">
    <source>
        <dbReference type="EMBL" id="BAO98442.1"/>
    </source>
</evidence>
<dbReference type="AlphaFoldDB" id="A0A060Q299"/>
<keyword evidence="4 5" id="KW-0975">Bacterial flagellum</keyword>
<evidence type="ECO:0000313" key="9">
    <source>
        <dbReference type="Proteomes" id="UP000031662"/>
    </source>
</evidence>
<dbReference type="GO" id="GO:0007155">
    <property type="term" value="P:cell adhesion"/>
    <property type="evidence" value="ECO:0007669"/>
    <property type="project" value="InterPro"/>
</dbReference>
<keyword evidence="5" id="KW-0964">Secreted</keyword>
<dbReference type="HOGENOM" id="CLU_399432_0_0_7"/>
<evidence type="ECO:0000256" key="3">
    <source>
        <dbReference type="ARBA" id="ARBA00023054"/>
    </source>
</evidence>
<comment type="subunit">
    <text evidence="2 5">Homopentamer.</text>
</comment>
<accession>A0A060Q299</accession>
<reference evidence="8 9" key="1">
    <citation type="submission" date="2013-11" db="EMBL/GenBank/DDBJ databases">
        <title>Estimation of Helicobacter pylori bacteriophage ecology using H. pylori isolates.</title>
        <authorList>
            <person name="Uchiyama J."/>
            <person name="Takemura-Uchiyama I."/>
            <person name="Ujihara T."/>
            <person name="Matsuzaki S."/>
        </authorList>
    </citation>
    <scope>NUCLEOTIDE SEQUENCE [LARGE SCALE GENOMIC DNA]</scope>
    <source>
        <strain evidence="8 9">NY40</strain>
    </source>
</reference>
<dbReference type="PANTHER" id="PTHR30288:SF0">
    <property type="entry name" value="FLAGELLAR HOOK-ASSOCIATED PROTEIN 2"/>
    <property type="match status" value="1"/>
</dbReference>
<dbReference type="NCBIfam" id="NF006282">
    <property type="entry name" value="PRK08453.1"/>
    <property type="match status" value="1"/>
</dbReference>
<keyword evidence="3" id="KW-0175">Coiled coil</keyword>
<evidence type="ECO:0000256" key="2">
    <source>
        <dbReference type="ARBA" id="ARBA00011255"/>
    </source>
</evidence>
<dbReference type="InterPro" id="IPR010809">
    <property type="entry name" value="FliD_C"/>
</dbReference>
<dbReference type="GO" id="GO:0009424">
    <property type="term" value="C:bacterial-type flagellum hook"/>
    <property type="evidence" value="ECO:0007669"/>
    <property type="project" value="UniProtKB-UniRule"/>
</dbReference>
<gene>
    <name evidence="8" type="ORF">NY40_1436</name>
</gene>
<proteinExistence type="inferred from homology"/>
<evidence type="ECO:0000256" key="4">
    <source>
        <dbReference type="ARBA" id="ARBA00023143"/>
    </source>
</evidence>
<feature type="domain" description="Flagellar hook-associated protein 2 C-terminal" evidence="7">
    <location>
        <begin position="433"/>
        <end position="668"/>
    </location>
</feature>
<comment type="subcellular location">
    <subcellularLocation>
        <location evidence="5">Secreted</location>
    </subcellularLocation>
    <subcellularLocation>
        <location evidence="5">Bacterial flagellum</location>
    </subcellularLocation>
</comment>
<dbReference type="Pfam" id="PF02465">
    <property type="entry name" value="FliD_N"/>
    <property type="match status" value="1"/>
</dbReference>
<dbReference type="Pfam" id="PF07196">
    <property type="entry name" value="Flagellin_IN"/>
    <property type="match status" value="1"/>
</dbReference>
<dbReference type="InterPro" id="IPR003481">
    <property type="entry name" value="FliD_N"/>
</dbReference>
<evidence type="ECO:0000256" key="5">
    <source>
        <dbReference type="RuleBase" id="RU362066"/>
    </source>
</evidence>
<evidence type="ECO:0000256" key="1">
    <source>
        <dbReference type="ARBA" id="ARBA00009764"/>
    </source>
</evidence>
<dbReference type="PANTHER" id="PTHR30288">
    <property type="entry name" value="FLAGELLAR CAP/ASSEMBLY PROTEIN FLID"/>
    <property type="match status" value="1"/>
</dbReference>
<comment type="similarity">
    <text evidence="1 5">Belongs to the FliD family.</text>
</comment>
<evidence type="ECO:0000259" key="6">
    <source>
        <dbReference type="Pfam" id="PF02465"/>
    </source>
</evidence>
<dbReference type="RefSeq" id="WP_041051442.1">
    <property type="nucleotide sequence ID" value="NZ_AP014523.1"/>
</dbReference>
<feature type="domain" description="Flagellar hook-associated protein 2 N-terminal" evidence="6">
    <location>
        <begin position="18"/>
        <end position="108"/>
    </location>
</feature>
<dbReference type="Pfam" id="PF07195">
    <property type="entry name" value="FliD_C"/>
    <property type="match status" value="1"/>
</dbReference>
<keyword evidence="8" id="KW-0282">Flagellum</keyword>
<dbReference type="GO" id="GO:0071973">
    <property type="term" value="P:bacterial-type flagellum-dependent cell motility"/>
    <property type="evidence" value="ECO:0007669"/>
    <property type="project" value="TreeGrafter"/>
</dbReference>
<dbReference type="InterPro" id="IPR010810">
    <property type="entry name" value="Flagellin_hook_IN_motif"/>
</dbReference>
<evidence type="ECO:0000259" key="7">
    <source>
        <dbReference type="Pfam" id="PF07195"/>
    </source>
</evidence>
<name>A0A060Q299_HELPX</name>
<comment type="function">
    <text evidence="5">Required for morphogenesis and for the elongation of the flagellar filament by facilitating polymerization of the flagellin monomers at the tip of growing filament. Forms a capping structure, which prevents flagellin subunits (transported through the central channel of the flagellum) from leaking out without polymerization at the distal end.</text>
</comment>
<dbReference type="InterPro" id="IPR040026">
    <property type="entry name" value="FliD"/>
</dbReference>
<dbReference type="EMBL" id="AP014523">
    <property type="protein sequence ID" value="BAO98442.1"/>
    <property type="molecule type" value="Genomic_DNA"/>
</dbReference>
<protein>
    <recommendedName>
        <fullName evidence="5">Flagellar hook-associated protein 2</fullName>
        <shortName evidence="5">HAP2</shortName>
    </recommendedName>
    <alternativeName>
        <fullName evidence="5">Flagellar cap protein</fullName>
    </alternativeName>
</protein>
<keyword evidence="8" id="KW-0969">Cilium</keyword>
<dbReference type="Proteomes" id="UP000031662">
    <property type="component" value="Chromosome"/>
</dbReference>